<evidence type="ECO:0000256" key="1">
    <source>
        <dbReference type="ARBA" id="ARBA00001974"/>
    </source>
</evidence>
<evidence type="ECO:0000313" key="5">
    <source>
        <dbReference type="EMBL" id="MBL7257174.1"/>
    </source>
</evidence>
<dbReference type="PANTHER" id="PTHR47354:SF5">
    <property type="entry name" value="PROTEIN RFBI"/>
    <property type="match status" value="1"/>
</dbReference>
<dbReference type="EMBL" id="JAENHO010000006">
    <property type="protein sequence ID" value="MBL7257174.1"/>
    <property type="molecule type" value="Genomic_DNA"/>
</dbReference>
<dbReference type="InterPro" id="IPR008333">
    <property type="entry name" value="Cbr1-like_FAD-bd_dom"/>
</dbReference>
<dbReference type="SUPFAM" id="SSF63380">
    <property type="entry name" value="Riboflavin synthase domain-like"/>
    <property type="match status" value="1"/>
</dbReference>
<dbReference type="InterPro" id="IPR017927">
    <property type="entry name" value="FAD-bd_FR_type"/>
</dbReference>
<name>A0ABS1VSB8_9ACTN</name>
<dbReference type="InterPro" id="IPR039261">
    <property type="entry name" value="FNR_nucleotide-bd"/>
</dbReference>
<dbReference type="CDD" id="cd06187">
    <property type="entry name" value="O2ase_reductase_like"/>
    <property type="match status" value="1"/>
</dbReference>
<dbReference type="RefSeq" id="WP_202993761.1">
    <property type="nucleotide sequence ID" value="NZ_JAENHO010000006.1"/>
</dbReference>
<comment type="caution">
    <text evidence="5">The sequence shown here is derived from an EMBL/GenBank/DDBJ whole genome shotgun (WGS) entry which is preliminary data.</text>
</comment>
<dbReference type="PANTHER" id="PTHR47354">
    <property type="entry name" value="NADH OXIDOREDUCTASE HCR"/>
    <property type="match status" value="1"/>
</dbReference>
<keyword evidence="2" id="KW-0479">Metal-binding</keyword>
<evidence type="ECO:0000313" key="6">
    <source>
        <dbReference type="Proteomes" id="UP000598996"/>
    </source>
</evidence>
<accession>A0ABS1VSB8</accession>
<dbReference type="InterPro" id="IPR050415">
    <property type="entry name" value="MRET"/>
</dbReference>
<keyword evidence="6" id="KW-1185">Reference proteome</keyword>
<sequence>MSTDFWPAEVLRHERRRPDVAVFTCRTARPLPYRAGQHVTIECPYLPWRSSAYSMANAPRPDRRIEFHVRAGRPGDVSAALVERLKPGDTLRLSAPRGSLSLDPYSRRDLVFVAAGTGLAAAKALLDELSRVNRTRWIHLFRGERDEAGFYDREALDRLAQRHPWLTVTRAVCDVAELVASHGPWPDHDFYLSGPPTMVSTTLRRLESSRVPVSRIHFDAPAQLQF</sequence>
<organism evidence="5 6">
    <name type="scientific">Paractinoplanes lichenicola</name>
    <dbReference type="NCBI Taxonomy" id="2802976"/>
    <lineage>
        <taxon>Bacteria</taxon>
        <taxon>Bacillati</taxon>
        <taxon>Actinomycetota</taxon>
        <taxon>Actinomycetes</taxon>
        <taxon>Micromonosporales</taxon>
        <taxon>Micromonosporaceae</taxon>
        <taxon>Paractinoplanes</taxon>
    </lineage>
</organism>
<feature type="domain" description="FAD-binding FR-type" evidence="4">
    <location>
        <begin position="3"/>
        <end position="103"/>
    </location>
</feature>
<dbReference type="Gene3D" id="3.40.50.80">
    <property type="entry name" value="Nucleotide-binding domain of ferredoxin-NADP reductase (FNR) module"/>
    <property type="match status" value="1"/>
</dbReference>
<dbReference type="InterPro" id="IPR001433">
    <property type="entry name" value="OxRdtase_FAD/NAD-bd"/>
</dbReference>
<evidence type="ECO:0000256" key="2">
    <source>
        <dbReference type="ARBA" id="ARBA00022714"/>
    </source>
</evidence>
<keyword evidence="3" id="KW-0411">Iron-sulfur</keyword>
<reference evidence="5 6" key="1">
    <citation type="submission" date="2021-01" db="EMBL/GenBank/DDBJ databases">
        <title>Actinoplanes sp. nov. LDG1-01 isolated from lichen.</title>
        <authorList>
            <person name="Saeng-In P."/>
            <person name="Phongsopitanun W."/>
            <person name="Kanchanasin P."/>
            <person name="Yuki M."/>
            <person name="Kudo T."/>
            <person name="Ohkuma M."/>
            <person name="Tanasupawat S."/>
        </authorList>
    </citation>
    <scope>NUCLEOTIDE SEQUENCE [LARGE SCALE GENOMIC DNA]</scope>
    <source>
        <strain evidence="5 6">LDG1-01</strain>
    </source>
</reference>
<dbReference type="Pfam" id="PF00970">
    <property type="entry name" value="FAD_binding_6"/>
    <property type="match status" value="1"/>
</dbReference>
<keyword evidence="2" id="KW-0408">Iron</keyword>
<proteinExistence type="predicted"/>
<dbReference type="PRINTS" id="PR00410">
    <property type="entry name" value="PHEHYDRXLASE"/>
</dbReference>
<dbReference type="Pfam" id="PF00175">
    <property type="entry name" value="NAD_binding_1"/>
    <property type="match status" value="1"/>
</dbReference>
<dbReference type="SUPFAM" id="SSF52343">
    <property type="entry name" value="Ferredoxin reductase-like, C-terminal NADP-linked domain"/>
    <property type="match status" value="1"/>
</dbReference>
<comment type="cofactor">
    <cofactor evidence="1">
        <name>FAD</name>
        <dbReference type="ChEBI" id="CHEBI:57692"/>
    </cofactor>
</comment>
<dbReference type="Gene3D" id="2.40.30.10">
    <property type="entry name" value="Translation factors"/>
    <property type="match status" value="1"/>
</dbReference>
<dbReference type="Proteomes" id="UP000598996">
    <property type="component" value="Unassembled WGS sequence"/>
</dbReference>
<evidence type="ECO:0000256" key="3">
    <source>
        <dbReference type="ARBA" id="ARBA00023014"/>
    </source>
</evidence>
<keyword evidence="2" id="KW-0001">2Fe-2S</keyword>
<gene>
    <name evidence="5" type="ORF">JKJ07_23025</name>
</gene>
<protein>
    <recommendedName>
        <fullName evidence="4">FAD-binding FR-type domain-containing protein</fullName>
    </recommendedName>
</protein>
<dbReference type="InterPro" id="IPR017938">
    <property type="entry name" value="Riboflavin_synthase-like_b-brl"/>
</dbReference>
<dbReference type="PROSITE" id="PS51384">
    <property type="entry name" value="FAD_FR"/>
    <property type="match status" value="1"/>
</dbReference>
<evidence type="ECO:0000259" key="4">
    <source>
        <dbReference type="PROSITE" id="PS51384"/>
    </source>
</evidence>